<comment type="caution">
    <text evidence="1">The sequence shown here is derived from an EMBL/GenBank/DDBJ whole genome shotgun (WGS) entry which is preliminary data.</text>
</comment>
<proteinExistence type="predicted"/>
<dbReference type="Proteomes" id="UP000254492">
    <property type="component" value="Unassembled WGS sequence"/>
</dbReference>
<name>A0ABX9I501_9LACO</name>
<dbReference type="EMBL" id="QRAY01000007">
    <property type="protein sequence ID" value="RDS59667.1"/>
    <property type="molecule type" value="Genomic_DNA"/>
</dbReference>
<organism evidence="1 2">
    <name type="scientific">Weissella thailandensis</name>
    <dbReference type="NCBI Taxonomy" id="89061"/>
    <lineage>
        <taxon>Bacteria</taxon>
        <taxon>Bacillati</taxon>
        <taxon>Bacillota</taxon>
        <taxon>Bacilli</taxon>
        <taxon>Lactobacillales</taxon>
        <taxon>Lactobacillaceae</taxon>
        <taxon>Weissella</taxon>
    </lineage>
</organism>
<evidence type="ECO:0000313" key="2">
    <source>
        <dbReference type="Proteomes" id="UP000254492"/>
    </source>
</evidence>
<keyword evidence="2" id="KW-1185">Reference proteome</keyword>
<gene>
    <name evidence="1" type="ORF">DWV05_04900</name>
</gene>
<evidence type="ECO:0000313" key="1">
    <source>
        <dbReference type="EMBL" id="RDS59667.1"/>
    </source>
</evidence>
<sequence>MEKIEEISIDLTKHDIEIKSYAGSYATLKIDDIDFNDLVGKEIDGHNMAHLKRIAFVAPYINNDDDAFKNKTLKLIIHQ</sequence>
<protein>
    <submittedName>
        <fullName evidence="1">Uncharacterized protein</fullName>
    </submittedName>
</protein>
<reference evidence="1 2" key="1">
    <citation type="submission" date="2018-07" db="EMBL/GenBank/DDBJ databases">
        <title>Genome-based reclassification of Weissella jogaejeotgali as Weissella thailandensis.</title>
        <authorList>
            <person name="Chun J."/>
            <person name="Kim B.-Y."/>
            <person name="Kwak M.-J."/>
        </authorList>
    </citation>
    <scope>NUCLEOTIDE SEQUENCE [LARGE SCALE GENOMIC DNA]</scope>
    <source>
        <strain evidence="1 2">KCTC 3751</strain>
    </source>
</reference>
<dbReference type="RefSeq" id="WP_115470964.1">
    <property type="nucleotide sequence ID" value="NZ_BJEC01000027.1"/>
</dbReference>
<accession>A0ABX9I501</accession>